<name>A0A5B7CXU2_PORTR</name>
<keyword evidence="1" id="KW-0325">Glycoprotein</keyword>
<accession>A0A5B7CXU2</accession>
<gene>
    <name evidence="3" type="ORF">E2C01_006830</name>
</gene>
<dbReference type="OrthoDB" id="6378935at2759"/>
<evidence type="ECO:0000259" key="2">
    <source>
        <dbReference type="SMART" id="SM00423"/>
    </source>
</evidence>
<dbReference type="Proteomes" id="UP000324222">
    <property type="component" value="Unassembled WGS sequence"/>
</dbReference>
<dbReference type="EMBL" id="VSRR010000326">
    <property type="protein sequence ID" value="MPC14078.1"/>
    <property type="molecule type" value="Genomic_DNA"/>
</dbReference>
<keyword evidence="4" id="KW-1185">Reference proteome</keyword>
<organism evidence="3 4">
    <name type="scientific">Portunus trituberculatus</name>
    <name type="common">Swimming crab</name>
    <name type="synonym">Neptunus trituberculatus</name>
    <dbReference type="NCBI Taxonomy" id="210409"/>
    <lineage>
        <taxon>Eukaryota</taxon>
        <taxon>Metazoa</taxon>
        <taxon>Ecdysozoa</taxon>
        <taxon>Arthropoda</taxon>
        <taxon>Crustacea</taxon>
        <taxon>Multicrustacea</taxon>
        <taxon>Malacostraca</taxon>
        <taxon>Eumalacostraca</taxon>
        <taxon>Eucarida</taxon>
        <taxon>Decapoda</taxon>
        <taxon>Pleocyemata</taxon>
        <taxon>Brachyura</taxon>
        <taxon>Eubrachyura</taxon>
        <taxon>Portunoidea</taxon>
        <taxon>Portunidae</taxon>
        <taxon>Portuninae</taxon>
        <taxon>Portunus</taxon>
    </lineage>
</organism>
<comment type="caution">
    <text evidence="3">The sequence shown here is derived from an EMBL/GenBank/DDBJ whole genome shotgun (WGS) entry which is preliminary data.</text>
</comment>
<evidence type="ECO:0000256" key="1">
    <source>
        <dbReference type="ARBA" id="ARBA00023180"/>
    </source>
</evidence>
<dbReference type="SUPFAM" id="SSF103575">
    <property type="entry name" value="Plexin repeat"/>
    <property type="match status" value="1"/>
</dbReference>
<dbReference type="AlphaFoldDB" id="A0A5B7CXU2"/>
<dbReference type="InterPro" id="IPR016201">
    <property type="entry name" value="PSI"/>
</dbReference>
<evidence type="ECO:0000313" key="3">
    <source>
        <dbReference type="EMBL" id="MPC14078.1"/>
    </source>
</evidence>
<sequence length="161" mass="17225">MATPEMISLALNVDVYSCGQMASSCTACASVNATYSCGWCAVAQACTTYAHCPGASWVGPGSSCDAEEQQKIEDESVGEPELSDEGLLGLGEPLHHLGEEAKSDLGTATSRSDCINPFHTGTHFYLEICVRLDYFIDIRKVYGGQKINGLSLHYSNPHISI</sequence>
<evidence type="ECO:0000313" key="4">
    <source>
        <dbReference type="Proteomes" id="UP000324222"/>
    </source>
</evidence>
<dbReference type="Gene3D" id="3.30.1680.10">
    <property type="entry name" value="ligand-binding face of the semaphorins, domain 2"/>
    <property type="match status" value="1"/>
</dbReference>
<proteinExistence type="predicted"/>
<dbReference type="SMART" id="SM00423">
    <property type="entry name" value="PSI"/>
    <property type="match status" value="1"/>
</dbReference>
<feature type="domain" description="PSI" evidence="2">
    <location>
        <begin position="17"/>
        <end position="65"/>
    </location>
</feature>
<protein>
    <recommendedName>
        <fullName evidence="2">PSI domain-containing protein</fullName>
    </recommendedName>
</protein>
<reference evidence="3 4" key="1">
    <citation type="submission" date="2019-05" db="EMBL/GenBank/DDBJ databases">
        <title>Another draft genome of Portunus trituberculatus and its Hox gene families provides insights of decapod evolution.</title>
        <authorList>
            <person name="Jeong J.-H."/>
            <person name="Song I."/>
            <person name="Kim S."/>
            <person name="Choi T."/>
            <person name="Kim D."/>
            <person name="Ryu S."/>
            <person name="Kim W."/>
        </authorList>
    </citation>
    <scope>NUCLEOTIDE SEQUENCE [LARGE SCALE GENOMIC DNA]</scope>
    <source>
        <tissue evidence="3">Muscle</tissue>
    </source>
</reference>